<evidence type="ECO:0000256" key="1">
    <source>
        <dbReference type="ARBA" id="ARBA00022723"/>
    </source>
</evidence>
<dbReference type="AlphaFoldDB" id="B3M2I5"/>
<dbReference type="SMART" id="SM00355">
    <property type="entry name" value="ZnF_C2H2"/>
    <property type="match status" value="4"/>
</dbReference>
<feature type="binding site" evidence="6">
    <location>
        <position position="46"/>
    </location>
    <ligand>
        <name>Zn(2+)</name>
        <dbReference type="ChEBI" id="CHEBI:29105"/>
    </ligand>
</feature>
<accession>B3M2I5</accession>
<dbReference type="InterPro" id="IPR036236">
    <property type="entry name" value="Znf_C2H2_sf"/>
</dbReference>
<dbReference type="OrthoDB" id="654211at2759"/>
<dbReference type="GO" id="GO:0000122">
    <property type="term" value="P:negative regulation of transcription by RNA polymerase II"/>
    <property type="evidence" value="ECO:0007669"/>
    <property type="project" value="EnsemblMetazoa"/>
</dbReference>
<feature type="domain" description="ZAD" evidence="9">
    <location>
        <begin position="41"/>
        <end position="116"/>
    </location>
</feature>
<evidence type="ECO:0000256" key="7">
    <source>
        <dbReference type="SAM" id="MobiDB-lite"/>
    </source>
</evidence>
<evidence type="ECO:0000256" key="3">
    <source>
        <dbReference type="ARBA" id="ARBA00022771"/>
    </source>
</evidence>
<dbReference type="FunFam" id="3.30.160.60:FF:000072">
    <property type="entry name" value="zinc finger protein 143 isoform X1"/>
    <property type="match status" value="1"/>
</dbReference>
<feature type="compositionally biased region" description="Polar residues" evidence="7">
    <location>
        <begin position="496"/>
        <end position="514"/>
    </location>
</feature>
<protein>
    <submittedName>
        <fullName evidence="10">Uncharacterized protein</fullName>
    </submittedName>
</protein>
<evidence type="ECO:0000256" key="4">
    <source>
        <dbReference type="ARBA" id="ARBA00022833"/>
    </source>
</evidence>
<name>B3M2I5_DROAN</name>
<feature type="compositionally biased region" description="Polar residues" evidence="7">
    <location>
        <begin position="643"/>
        <end position="654"/>
    </location>
</feature>
<dbReference type="GO" id="GO:0005634">
    <property type="term" value="C:nucleus"/>
    <property type="evidence" value="ECO:0007669"/>
    <property type="project" value="InterPro"/>
</dbReference>
<dbReference type="InterPro" id="IPR013087">
    <property type="entry name" value="Znf_C2H2_type"/>
</dbReference>
<evidence type="ECO:0000259" key="9">
    <source>
        <dbReference type="PROSITE" id="PS51915"/>
    </source>
</evidence>
<feature type="binding site" evidence="6">
    <location>
        <position position="89"/>
    </location>
    <ligand>
        <name>Zn(2+)</name>
        <dbReference type="ChEBI" id="CHEBI:29105"/>
    </ligand>
</feature>
<dbReference type="SUPFAM" id="SSF57667">
    <property type="entry name" value="beta-beta-alpha zinc fingers"/>
    <property type="match status" value="2"/>
</dbReference>
<feature type="domain" description="C2H2-type" evidence="8">
    <location>
        <begin position="803"/>
        <end position="830"/>
    </location>
</feature>
<feature type="region of interest" description="Disordered" evidence="7">
    <location>
        <begin position="852"/>
        <end position="893"/>
    </location>
</feature>
<dbReference type="GO" id="GO:0000977">
    <property type="term" value="F:RNA polymerase II transcription regulatory region sequence-specific DNA binding"/>
    <property type="evidence" value="ECO:0007669"/>
    <property type="project" value="TreeGrafter"/>
</dbReference>
<dbReference type="Gene3D" id="3.30.160.60">
    <property type="entry name" value="Classic Zinc Finger"/>
    <property type="match status" value="4"/>
</dbReference>
<dbReference type="Proteomes" id="UP000007801">
    <property type="component" value="Unassembled WGS sequence"/>
</dbReference>
<evidence type="ECO:0000256" key="2">
    <source>
        <dbReference type="ARBA" id="ARBA00022737"/>
    </source>
</evidence>
<dbReference type="SMR" id="B3M2I5"/>
<feature type="domain" description="C2H2-type" evidence="8">
    <location>
        <begin position="834"/>
        <end position="861"/>
    </location>
</feature>
<keyword evidence="1 6" id="KW-0479">Metal-binding</keyword>
<evidence type="ECO:0000313" key="11">
    <source>
        <dbReference type="Proteomes" id="UP000007801"/>
    </source>
</evidence>
<evidence type="ECO:0000256" key="5">
    <source>
        <dbReference type="PROSITE-ProRule" id="PRU00042"/>
    </source>
</evidence>
<feature type="domain" description="C2H2-type" evidence="8">
    <location>
        <begin position="773"/>
        <end position="802"/>
    </location>
</feature>
<keyword evidence="2" id="KW-0677">Repeat</keyword>
<keyword evidence="3 5" id="KW-0863">Zinc-finger</keyword>
<feature type="compositionally biased region" description="Pro residues" evidence="7">
    <location>
        <begin position="668"/>
        <end position="684"/>
    </location>
</feature>
<dbReference type="InterPro" id="IPR012934">
    <property type="entry name" value="Znf_AD"/>
</dbReference>
<dbReference type="SMART" id="SM00868">
    <property type="entry name" value="zf-AD"/>
    <property type="match status" value="1"/>
</dbReference>
<reference evidence="10 11" key="1">
    <citation type="journal article" date="2007" name="Nature">
        <title>Evolution of genes and genomes on the Drosophila phylogeny.</title>
        <authorList>
            <consortium name="Drosophila 12 Genomes Consortium"/>
            <person name="Clark A.G."/>
            <person name="Eisen M.B."/>
            <person name="Smith D.R."/>
            <person name="Bergman C.M."/>
            <person name="Oliver B."/>
            <person name="Markow T.A."/>
            <person name="Kaufman T.C."/>
            <person name="Kellis M."/>
            <person name="Gelbart W."/>
            <person name="Iyer V.N."/>
            <person name="Pollard D.A."/>
            <person name="Sackton T.B."/>
            <person name="Larracuente A.M."/>
            <person name="Singh N.D."/>
            <person name="Abad J.P."/>
            <person name="Abt D.N."/>
            <person name="Adryan B."/>
            <person name="Aguade M."/>
            <person name="Akashi H."/>
            <person name="Anderson W.W."/>
            <person name="Aquadro C.F."/>
            <person name="Ardell D.H."/>
            <person name="Arguello R."/>
            <person name="Artieri C.G."/>
            <person name="Barbash D.A."/>
            <person name="Barker D."/>
            <person name="Barsanti P."/>
            <person name="Batterham P."/>
            <person name="Batzoglou S."/>
            <person name="Begun D."/>
            <person name="Bhutkar A."/>
            <person name="Blanco E."/>
            <person name="Bosak S.A."/>
            <person name="Bradley R.K."/>
            <person name="Brand A.D."/>
            <person name="Brent M.R."/>
            <person name="Brooks A.N."/>
            <person name="Brown R.H."/>
            <person name="Butlin R.K."/>
            <person name="Caggese C."/>
            <person name="Calvi B.R."/>
            <person name="Bernardo de Carvalho A."/>
            <person name="Caspi A."/>
            <person name="Castrezana S."/>
            <person name="Celniker S.E."/>
            <person name="Chang J.L."/>
            <person name="Chapple C."/>
            <person name="Chatterji S."/>
            <person name="Chinwalla A."/>
            <person name="Civetta A."/>
            <person name="Clifton S.W."/>
            <person name="Comeron J.M."/>
            <person name="Costello J.C."/>
            <person name="Coyne J.A."/>
            <person name="Daub J."/>
            <person name="David R.G."/>
            <person name="Delcher A.L."/>
            <person name="Delehaunty K."/>
            <person name="Do C.B."/>
            <person name="Ebling H."/>
            <person name="Edwards K."/>
            <person name="Eickbush T."/>
            <person name="Evans J.D."/>
            <person name="Filipski A."/>
            <person name="Findeiss S."/>
            <person name="Freyhult E."/>
            <person name="Fulton L."/>
            <person name="Fulton R."/>
            <person name="Garcia A.C."/>
            <person name="Gardiner A."/>
            <person name="Garfield D.A."/>
            <person name="Garvin B.E."/>
            <person name="Gibson G."/>
            <person name="Gilbert D."/>
            <person name="Gnerre S."/>
            <person name="Godfrey J."/>
            <person name="Good R."/>
            <person name="Gotea V."/>
            <person name="Gravely B."/>
            <person name="Greenberg A.J."/>
            <person name="Griffiths-Jones S."/>
            <person name="Gross S."/>
            <person name="Guigo R."/>
            <person name="Gustafson E.A."/>
            <person name="Haerty W."/>
            <person name="Hahn M.W."/>
            <person name="Halligan D.L."/>
            <person name="Halpern A.L."/>
            <person name="Halter G.M."/>
            <person name="Han M.V."/>
            <person name="Heger A."/>
            <person name="Hillier L."/>
            <person name="Hinrichs A.S."/>
            <person name="Holmes I."/>
            <person name="Hoskins R.A."/>
            <person name="Hubisz M.J."/>
            <person name="Hultmark D."/>
            <person name="Huntley M.A."/>
            <person name="Jaffe D.B."/>
            <person name="Jagadeeshan S."/>
            <person name="Jeck W.R."/>
            <person name="Johnson J."/>
            <person name="Jones C.D."/>
            <person name="Jordan W.C."/>
            <person name="Karpen G.H."/>
            <person name="Kataoka E."/>
            <person name="Keightley P.D."/>
            <person name="Kheradpour P."/>
            <person name="Kirkness E.F."/>
            <person name="Koerich L.B."/>
            <person name="Kristiansen K."/>
            <person name="Kudrna D."/>
            <person name="Kulathinal R.J."/>
            <person name="Kumar S."/>
            <person name="Kwok R."/>
            <person name="Lander E."/>
            <person name="Langley C.H."/>
            <person name="Lapoint R."/>
            <person name="Lazzaro B.P."/>
            <person name="Lee S.J."/>
            <person name="Levesque L."/>
            <person name="Li R."/>
            <person name="Lin C.F."/>
            <person name="Lin M.F."/>
            <person name="Lindblad-Toh K."/>
            <person name="Llopart A."/>
            <person name="Long M."/>
            <person name="Low L."/>
            <person name="Lozovsky E."/>
            <person name="Lu J."/>
            <person name="Luo M."/>
            <person name="Machado C.A."/>
            <person name="Makalowski W."/>
            <person name="Marzo M."/>
            <person name="Matsuda M."/>
            <person name="Matzkin L."/>
            <person name="McAllister B."/>
            <person name="McBride C.S."/>
            <person name="McKernan B."/>
            <person name="McKernan K."/>
            <person name="Mendez-Lago M."/>
            <person name="Minx P."/>
            <person name="Mollenhauer M.U."/>
            <person name="Montooth K."/>
            <person name="Mount S.M."/>
            <person name="Mu X."/>
            <person name="Myers E."/>
            <person name="Negre B."/>
            <person name="Newfeld S."/>
            <person name="Nielsen R."/>
            <person name="Noor M.A."/>
            <person name="O'Grady P."/>
            <person name="Pachter L."/>
            <person name="Papaceit M."/>
            <person name="Parisi M.J."/>
            <person name="Parisi M."/>
            <person name="Parts L."/>
            <person name="Pedersen J.S."/>
            <person name="Pesole G."/>
            <person name="Phillippy A.M."/>
            <person name="Ponting C.P."/>
            <person name="Pop M."/>
            <person name="Porcelli D."/>
            <person name="Powell J.R."/>
            <person name="Prohaska S."/>
            <person name="Pruitt K."/>
            <person name="Puig M."/>
            <person name="Quesneville H."/>
            <person name="Ram K.R."/>
            <person name="Rand D."/>
            <person name="Rasmussen M.D."/>
            <person name="Reed L.K."/>
            <person name="Reenan R."/>
            <person name="Reily A."/>
            <person name="Remington K.A."/>
            <person name="Rieger T.T."/>
            <person name="Ritchie M.G."/>
            <person name="Robin C."/>
            <person name="Rogers Y.H."/>
            <person name="Rohde C."/>
            <person name="Rozas J."/>
            <person name="Rubenfield M.J."/>
            <person name="Ruiz A."/>
            <person name="Russo S."/>
            <person name="Salzberg S.L."/>
            <person name="Sanchez-Gracia A."/>
            <person name="Saranga D.J."/>
            <person name="Sato H."/>
            <person name="Schaeffer S.W."/>
            <person name="Schatz M.C."/>
            <person name="Schlenke T."/>
            <person name="Schwartz R."/>
            <person name="Segarra C."/>
            <person name="Singh R.S."/>
            <person name="Sirot L."/>
            <person name="Sirota M."/>
            <person name="Sisneros N.B."/>
            <person name="Smith C.D."/>
            <person name="Smith T.F."/>
            <person name="Spieth J."/>
            <person name="Stage D.E."/>
            <person name="Stark A."/>
            <person name="Stephan W."/>
            <person name="Strausberg R.L."/>
            <person name="Strempel S."/>
            <person name="Sturgill D."/>
            <person name="Sutton G."/>
            <person name="Sutton G.G."/>
            <person name="Tao W."/>
            <person name="Teichmann S."/>
            <person name="Tobari Y.N."/>
            <person name="Tomimura Y."/>
            <person name="Tsolas J.M."/>
            <person name="Valente V.L."/>
            <person name="Venter E."/>
            <person name="Venter J.C."/>
            <person name="Vicario S."/>
            <person name="Vieira F.G."/>
            <person name="Vilella A.J."/>
            <person name="Villasante A."/>
            <person name="Walenz B."/>
            <person name="Wang J."/>
            <person name="Wasserman M."/>
            <person name="Watts T."/>
            <person name="Wilson D."/>
            <person name="Wilson R.K."/>
            <person name="Wing R.A."/>
            <person name="Wolfner M.F."/>
            <person name="Wong A."/>
            <person name="Wong G.K."/>
            <person name="Wu C.I."/>
            <person name="Wu G."/>
            <person name="Yamamoto D."/>
            <person name="Yang H.P."/>
            <person name="Yang S.P."/>
            <person name="Yorke J.A."/>
            <person name="Yoshida K."/>
            <person name="Zdobnov E."/>
            <person name="Zhang P."/>
            <person name="Zhang Y."/>
            <person name="Zimin A.V."/>
            <person name="Baldwin J."/>
            <person name="Abdouelleil A."/>
            <person name="Abdulkadir J."/>
            <person name="Abebe A."/>
            <person name="Abera B."/>
            <person name="Abreu J."/>
            <person name="Acer S.C."/>
            <person name="Aftuck L."/>
            <person name="Alexander A."/>
            <person name="An P."/>
            <person name="Anderson E."/>
            <person name="Anderson S."/>
            <person name="Arachi H."/>
            <person name="Azer M."/>
            <person name="Bachantsang P."/>
            <person name="Barry A."/>
            <person name="Bayul T."/>
            <person name="Berlin A."/>
            <person name="Bessette D."/>
            <person name="Bloom T."/>
            <person name="Blye J."/>
            <person name="Boguslavskiy L."/>
            <person name="Bonnet C."/>
            <person name="Boukhgalter B."/>
            <person name="Bourzgui I."/>
            <person name="Brown A."/>
            <person name="Cahill P."/>
            <person name="Channer S."/>
            <person name="Cheshatsang Y."/>
            <person name="Chuda L."/>
            <person name="Citroen M."/>
            <person name="Collymore A."/>
            <person name="Cooke P."/>
            <person name="Costello M."/>
            <person name="D'Aco K."/>
            <person name="Daza R."/>
            <person name="De Haan G."/>
            <person name="DeGray S."/>
            <person name="DeMaso C."/>
            <person name="Dhargay N."/>
            <person name="Dooley K."/>
            <person name="Dooley E."/>
            <person name="Doricent M."/>
            <person name="Dorje P."/>
            <person name="Dorjee K."/>
            <person name="Dupes A."/>
            <person name="Elong R."/>
            <person name="Falk J."/>
            <person name="Farina A."/>
            <person name="Faro S."/>
            <person name="Ferguson D."/>
            <person name="Fisher S."/>
            <person name="Foley C.D."/>
            <person name="Franke A."/>
            <person name="Friedrich D."/>
            <person name="Gadbois L."/>
            <person name="Gearin G."/>
            <person name="Gearin C.R."/>
            <person name="Giannoukos G."/>
            <person name="Goode T."/>
            <person name="Graham J."/>
            <person name="Grandbois E."/>
            <person name="Grewal S."/>
            <person name="Gyaltsen K."/>
            <person name="Hafez N."/>
            <person name="Hagos B."/>
            <person name="Hall J."/>
            <person name="Henson C."/>
            <person name="Hollinger A."/>
            <person name="Honan T."/>
            <person name="Huard M.D."/>
            <person name="Hughes L."/>
            <person name="Hurhula B."/>
            <person name="Husby M.E."/>
            <person name="Kamat A."/>
            <person name="Kanga B."/>
            <person name="Kashin S."/>
            <person name="Khazanovich D."/>
            <person name="Kisner P."/>
            <person name="Lance K."/>
            <person name="Lara M."/>
            <person name="Lee W."/>
            <person name="Lennon N."/>
            <person name="Letendre F."/>
            <person name="LeVine R."/>
            <person name="Lipovsky A."/>
            <person name="Liu X."/>
            <person name="Liu J."/>
            <person name="Liu S."/>
            <person name="Lokyitsang T."/>
            <person name="Lokyitsang Y."/>
            <person name="Lubonja R."/>
            <person name="Lui A."/>
            <person name="MacDonald P."/>
            <person name="Magnisalis V."/>
            <person name="Maru K."/>
            <person name="Matthews C."/>
            <person name="McCusker W."/>
            <person name="McDonough S."/>
            <person name="Mehta T."/>
            <person name="Meldrim J."/>
            <person name="Meneus L."/>
            <person name="Mihai O."/>
            <person name="Mihalev A."/>
            <person name="Mihova T."/>
            <person name="Mittelman R."/>
            <person name="Mlenga V."/>
            <person name="Montmayeur A."/>
            <person name="Mulrain L."/>
            <person name="Navidi A."/>
            <person name="Naylor J."/>
            <person name="Negash T."/>
            <person name="Nguyen T."/>
            <person name="Nguyen N."/>
            <person name="Nicol R."/>
            <person name="Norbu C."/>
            <person name="Norbu N."/>
            <person name="Novod N."/>
            <person name="O'Neill B."/>
            <person name="Osman S."/>
            <person name="Markiewicz E."/>
            <person name="Oyono O.L."/>
            <person name="Patti C."/>
            <person name="Phunkhang P."/>
            <person name="Pierre F."/>
            <person name="Priest M."/>
            <person name="Raghuraman S."/>
            <person name="Rege F."/>
            <person name="Reyes R."/>
            <person name="Rise C."/>
            <person name="Rogov P."/>
            <person name="Ross K."/>
            <person name="Ryan E."/>
            <person name="Settipalli S."/>
            <person name="Shea T."/>
            <person name="Sherpa N."/>
            <person name="Shi L."/>
            <person name="Shih D."/>
            <person name="Sparrow T."/>
            <person name="Spaulding J."/>
            <person name="Stalker J."/>
            <person name="Stange-Thomann N."/>
            <person name="Stavropoulos S."/>
            <person name="Stone C."/>
            <person name="Strader C."/>
            <person name="Tesfaye S."/>
            <person name="Thomson T."/>
            <person name="Thoulutsang Y."/>
            <person name="Thoulutsang D."/>
            <person name="Topham K."/>
            <person name="Topping I."/>
            <person name="Tsamla T."/>
            <person name="Vassiliev H."/>
            <person name="Vo A."/>
            <person name="Wangchuk T."/>
            <person name="Wangdi T."/>
            <person name="Weiand M."/>
            <person name="Wilkinson J."/>
            <person name="Wilson A."/>
            <person name="Yadav S."/>
            <person name="Young G."/>
            <person name="Yu Q."/>
            <person name="Zembek L."/>
            <person name="Zhong D."/>
            <person name="Zimmer A."/>
            <person name="Zwirko Z."/>
            <person name="Jaffe D.B."/>
            <person name="Alvarez P."/>
            <person name="Brockman W."/>
            <person name="Butler J."/>
            <person name="Chin C."/>
            <person name="Gnerre S."/>
            <person name="Grabherr M."/>
            <person name="Kleber M."/>
            <person name="Mauceli E."/>
            <person name="MacCallum I."/>
        </authorList>
    </citation>
    <scope>NUCLEOTIDE SEQUENCE [LARGE SCALE GENOMIC DNA]</scope>
    <source>
        <strain evidence="11">Tucson 14024-0371.13</strain>
    </source>
</reference>
<dbReference type="PROSITE" id="PS50157">
    <property type="entry name" value="ZINC_FINGER_C2H2_2"/>
    <property type="match status" value="4"/>
</dbReference>
<dbReference type="PANTHER" id="PTHR24379:SF127">
    <property type="entry name" value="BLOODY FINGERS-RELATED"/>
    <property type="match status" value="1"/>
</dbReference>
<feature type="compositionally biased region" description="Basic and acidic residues" evidence="7">
    <location>
        <begin position="707"/>
        <end position="719"/>
    </location>
</feature>
<feature type="domain" description="C2H2-type" evidence="8">
    <location>
        <begin position="745"/>
        <end position="772"/>
    </location>
</feature>
<feature type="compositionally biased region" description="Low complexity" evidence="7">
    <location>
        <begin position="522"/>
        <end position="533"/>
    </location>
</feature>
<dbReference type="Gene3D" id="3.40.1800.20">
    <property type="match status" value="1"/>
</dbReference>
<dbReference type="SUPFAM" id="SSF57716">
    <property type="entry name" value="Glucocorticoid receptor-like (DNA-binding domain)"/>
    <property type="match status" value="1"/>
</dbReference>
<feature type="binding site" evidence="6">
    <location>
        <position position="92"/>
    </location>
    <ligand>
        <name>Zn(2+)</name>
        <dbReference type="ChEBI" id="CHEBI:29105"/>
    </ligand>
</feature>
<evidence type="ECO:0000313" key="10">
    <source>
        <dbReference type="EMBL" id="EDV43438.2"/>
    </source>
</evidence>
<feature type="compositionally biased region" description="Pro residues" evidence="7">
    <location>
        <begin position="625"/>
        <end position="639"/>
    </location>
</feature>
<dbReference type="PANTHER" id="PTHR24379">
    <property type="entry name" value="KRAB AND ZINC FINGER DOMAIN-CONTAINING"/>
    <property type="match status" value="1"/>
</dbReference>
<dbReference type="GO" id="GO:0000981">
    <property type="term" value="F:DNA-binding transcription factor activity, RNA polymerase II-specific"/>
    <property type="evidence" value="ECO:0007669"/>
    <property type="project" value="TreeGrafter"/>
</dbReference>
<evidence type="ECO:0000256" key="6">
    <source>
        <dbReference type="PROSITE-ProRule" id="PRU01263"/>
    </source>
</evidence>
<evidence type="ECO:0000259" key="8">
    <source>
        <dbReference type="PROSITE" id="PS50157"/>
    </source>
</evidence>
<dbReference type="EMBL" id="CH902617">
    <property type="protein sequence ID" value="EDV43438.2"/>
    <property type="molecule type" value="Genomic_DNA"/>
</dbReference>
<proteinExistence type="predicted"/>
<gene>
    <name evidence="10" type="primary">Dana\GF18492</name>
    <name evidence="10" type="synonym">dana_GLEANR_19748</name>
    <name evidence="10" type="ORF">GF18492</name>
</gene>
<sequence>MQMADVCPFGHVRKNPCSQLGSSSGKMASGGANVRCINYYDLCRLCTDSADQKTDIFSPEGRAKNLSQKIFEVLSLQVEEKDRLPKGVCSQCVQTLEQMCGFKATCRNSQNMLTNCLTIRPAATSDKLYIRDAIDETGKSLGVVQASPATSTSSASAQQSRNLLNSIMQAVSVQPQQQYTITLDNGIQQQQPPQQTTTEPIKSDKQTVLEEFIRLKPDIKITPLGKKDTNATVRNQQPPPPQIQTVTNTSPTVATPQIQLQPQLGDQLQPLWQQIQQLQLQQQLQQLTNQLNSQLTTTTDDTGGPSDTKKPKLNFVISSPATPQFSTQLNQFGSNQPQIQLQLMPGGGGVGVSGALNAPVPTQLNAAALLSSLAAPQPTPNLLSPSKCFLPITIRDENSDQQIVAHIDTKNLVLPTTYQVQMKLQPQLATADGQPIMQLTPTSIPATLQLTPQTLGGTQATVAQNQYITPQATQTLPIQNQQIISQQQPQLPAHTAQVTSQQIIRSPQSTSANPQLVIRNVSTTSTPTTPTSSKESPVFKTPSPRQRPAQAPKSKVIPAATATGSTSDPKRLVTQVKQIKHPLPAAPAAPQNTISSNTALQRLSSNTTITKVTKQSASAAVTAPAPAPVSAPTSAPPKLPVINKQNITISRISTQPPPKPQAKQPIAAPAPAPAPSSSPQPIPISIPALSKAQPPPMASQHKKVVHKPPEGQESSDQKAKVPRPQQPILPLPQQDGQQSTLVSGLTCPTCNREFKKKEHLTQHVKLHAGLRPFKCSEDGCDKAFSRKEHLSRHLVSHSGQKMYTCEVCRKPFSRKDNLNKHKRIHTQPVSETLYCCDICNKNFSNKMHYEKHREMHTGKRPRAESITSAPVPPSAPALLPSQVRSNPQGPNKDIYEIKQRAPQQQQQAQAQPQQAQIMHVVTTQDLAGNTITITQAPDSNINASLANFVQLGFPSFQNDTAAAANRQPTSL</sequence>
<dbReference type="FunCoup" id="B3M2I5">
    <property type="interactions" value="672"/>
</dbReference>
<feature type="region of interest" description="Disordered" evidence="7">
    <location>
        <begin position="223"/>
        <end position="248"/>
    </location>
</feature>
<feature type="region of interest" description="Disordered" evidence="7">
    <location>
        <begin position="620"/>
        <end position="742"/>
    </location>
</feature>
<dbReference type="GO" id="GO:0008270">
    <property type="term" value="F:zinc ion binding"/>
    <property type="evidence" value="ECO:0007669"/>
    <property type="project" value="UniProtKB-UniRule"/>
</dbReference>
<dbReference type="eggNOG" id="KOG1721">
    <property type="taxonomic scope" value="Eukaryota"/>
</dbReference>
<dbReference type="STRING" id="7217.B3M2I5"/>
<dbReference type="FunFam" id="3.30.160.60:FF:002945">
    <property type="entry name" value="LD32088p"/>
    <property type="match status" value="1"/>
</dbReference>
<dbReference type="GO" id="GO:0008407">
    <property type="term" value="P:chaeta morphogenesis"/>
    <property type="evidence" value="ECO:0007669"/>
    <property type="project" value="EnsemblMetazoa"/>
</dbReference>
<dbReference type="Pfam" id="PF07776">
    <property type="entry name" value="zf-AD"/>
    <property type="match status" value="1"/>
</dbReference>
<feature type="region of interest" description="Disordered" evidence="7">
    <location>
        <begin position="493"/>
        <end position="569"/>
    </location>
</feature>
<dbReference type="PROSITE" id="PS00028">
    <property type="entry name" value="ZINC_FINGER_C2H2_1"/>
    <property type="match status" value="4"/>
</dbReference>
<dbReference type="HOGENOM" id="CLU_338952_0_0_1"/>
<dbReference type="Pfam" id="PF00096">
    <property type="entry name" value="zf-C2H2"/>
    <property type="match status" value="3"/>
</dbReference>
<keyword evidence="4 6" id="KW-0862">Zinc</keyword>
<dbReference type="PROSITE" id="PS51915">
    <property type="entry name" value="ZAD"/>
    <property type="match status" value="1"/>
</dbReference>
<feature type="compositionally biased region" description="Basic and acidic residues" evidence="7">
    <location>
        <begin position="852"/>
        <end position="863"/>
    </location>
</feature>
<keyword evidence="11" id="KW-1185">Reference proteome</keyword>
<dbReference type="InParanoid" id="B3M2I5"/>
<organism evidence="10 11">
    <name type="scientific">Drosophila ananassae</name>
    <name type="common">Fruit fly</name>
    <dbReference type="NCBI Taxonomy" id="7217"/>
    <lineage>
        <taxon>Eukaryota</taxon>
        <taxon>Metazoa</taxon>
        <taxon>Ecdysozoa</taxon>
        <taxon>Arthropoda</taxon>
        <taxon>Hexapoda</taxon>
        <taxon>Insecta</taxon>
        <taxon>Pterygota</taxon>
        <taxon>Neoptera</taxon>
        <taxon>Endopterygota</taxon>
        <taxon>Diptera</taxon>
        <taxon>Brachycera</taxon>
        <taxon>Muscomorpha</taxon>
        <taxon>Ephydroidea</taxon>
        <taxon>Drosophilidae</taxon>
        <taxon>Drosophila</taxon>
        <taxon>Sophophora</taxon>
    </lineage>
</organism>
<feature type="binding site" evidence="6">
    <location>
        <position position="43"/>
    </location>
    <ligand>
        <name>Zn(2+)</name>
        <dbReference type="ChEBI" id="CHEBI:29105"/>
    </ligand>
</feature>